<dbReference type="PROSITE" id="PS50076">
    <property type="entry name" value="DNAJ_2"/>
    <property type="match status" value="1"/>
</dbReference>
<dbReference type="Pfam" id="PF00226">
    <property type="entry name" value="DnaJ"/>
    <property type="match status" value="1"/>
</dbReference>
<dbReference type="SMART" id="SM00271">
    <property type="entry name" value="DnaJ"/>
    <property type="match status" value="1"/>
</dbReference>
<organism evidence="2">
    <name type="scientific">marine metagenome</name>
    <dbReference type="NCBI Taxonomy" id="408172"/>
    <lineage>
        <taxon>unclassified sequences</taxon>
        <taxon>metagenomes</taxon>
        <taxon>ecological metagenomes</taxon>
    </lineage>
</organism>
<dbReference type="InterPro" id="IPR050817">
    <property type="entry name" value="DjlA_DnaK_co-chaperone"/>
</dbReference>
<accession>A0A382E8N8</accession>
<dbReference type="AlphaFoldDB" id="A0A382E8N8"/>
<gene>
    <name evidence="2" type="ORF">METZ01_LOCUS199864</name>
</gene>
<dbReference type="SUPFAM" id="SSF158682">
    <property type="entry name" value="TerB-like"/>
    <property type="match status" value="1"/>
</dbReference>
<dbReference type="EMBL" id="UINC01043244">
    <property type="protein sequence ID" value="SVB47010.1"/>
    <property type="molecule type" value="Genomic_DNA"/>
</dbReference>
<dbReference type="InterPro" id="IPR029024">
    <property type="entry name" value="TerB-like"/>
</dbReference>
<dbReference type="Pfam" id="PF05099">
    <property type="entry name" value="TerB"/>
    <property type="match status" value="1"/>
</dbReference>
<evidence type="ECO:0000259" key="1">
    <source>
        <dbReference type="PROSITE" id="PS50076"/>
    </source>
</evidence>
<dbReference type="InterPro" id="IPR007791">
    <property type="entry name" value="DjlA_N"/>
</dbReference>
<dbReference type="Gene3D" id="1.10.3680.10">
    <property type="entry name" value="TerB-like"/>
    <property type="match status" value="1"/>
</dbReference>
<name>A0A382E8N8_9ZZZZ</name>
<dbReference type="PRINTS" id="PR00625">
    <property type="entry name" value="JDOMAIN"/>
</dbReference>
<evidence type="ECO:0000313" key="2">
    <source>
        <dbReference type="EMBL" id="SVB47010.1"/>
    </source>
</evidence>
<dbReference type="CDD" id="cd06257">
    <property type="entry name" value="DnaJ"/>
    <property type="match status" value="1"/>
</dbReference>
<proteinExistence type="predicted"/>
<dbReference type="InterPro" id="IPR001623">
    <property type="entry name" value="DnaJ_domain"/>
</dbReference>
<dbReference type="InterPro" id="IPR036869">
    <property type="entry name" value="J_dom_sf"/>
</dbReference>
<sequence length="247" mass="28604">MTLGRKLLWGSLGWVTLGPIGAILGYAYAQITENDPYNPWRSRQTDGSTTFPRTRTGDFIVSLLVLFAKVMKADDQLLRSELDYVKSFLLQQLDRTQVRDYMIIFKEILQQDYALKDVCRQIQRSMDHPSRIELIHVLFGLSQADGNIHPQEIRVIHTISRYLNVNEKDFESVMAMFIVDSRSSYTILEINSTAKDNEVKRAYRKMANKYHPDKVAHLGDDLRKIAEEKFKAVNNAYQTIKKERGIK</sequence>
<dbReference type="SUPFAM" id="SSF46565">
    <property type="entry name" value="Chaperone J-domain"/>
    <property type="match status" value="1"/>
</dbReference>
<feature type="domain" description="J" evidence="1">
    <location>
        <begin position="183"/>
        <end position="247"/>
    </location>
</feature>
<protein>
    <recommendedName>
        <fullName evidence="1">J domain-containing protein</fullName>
    </recommendedName>
</protein>
<dbReference type="Gene3D" id="1.10.287.110">
    <property type="entry name" value="DnaJ domain"/>
    <property type="match status" value="1"/>
</dbReference>
<dbReference type="PANTHER" id="PTHR24074">
    <property type="entry name" value="CO-CHAPERONE PROTEIN DJLA"/>
    <property type="match status" value="1"/>
</dbReference>
<reference evidence="2" key="1">
    <citation type="submission" date="2018-05" db="EMBL/GenBank/DDBJ databases">
        <authorList>
            <person name="Lanie J.A."/>
            <person name="Ng W.-L."/>
            <person name="Kazmierczak K.M."/>
            <person name="Andrzejewski T.M."/>
            <person name="Davidsen T.M."/>
            <person name="Wayne K.J."/>
            <person name="Tettelin H."/>
            <person name="Glass J.I."/>
            <person name="Rusch D."/>
            <person name="Podicherti R."/>
            <person name="Tsui H.-C.T."/>
            <person name="Winkler M.E."/>
        </authorList>
    </citation>
    <scope>NUCLEOTIDE SEQUENCE</scope>
</reference>